<feature type="region of interest" description="Disordered" evidence="1">
    <location>
        <begin position="55"/>
        <end position="88"/>
    </location>
</feature>
<accession>A0A5B7J6U1</accession>
<organism evidence="2 3">
    <name type="scientific">Portunus trituberculatus</name>
    <name type="common">Swimming crab</name>
    <name type="synonym">Neptunus trituberculatus</name>
    <dbReference type="NCBI Taxonomy" id="210409"/>
    <lineage>
        <taxon>Eukaryota</taxon>
        <taxon>Metazoa</taxon>
        <taxon>Ecdysozoa</taxon>
        <taxon>Arthropoda</taxon>
        <taxon>Crustacea</taxon>
        <taxon>Multicrustacea</taxon>
        <taxon>Malacostraca</taxon>
        <taxon>Eumalacostraca</taxon>
        <taxon>Eucarida</taxon>
        <taxon>Decapoda</taxon>
        <taxon>Pleocyemata</taxon>
        <taxon>Brachyura</taxon>
        <taxon>Eubrachyura</taxon>
        <taxon>Portunoidea</taxon>
        <taxon>Portunidae</taxon>
        <taxon>Portuninae</taxon>
        <taxon>Portunus</taxon>
    </lineage>
</organism>
<proteinExistence type="predicted"/>
<evidence type="ECO:0000256" key="1">
    <source>
        <dbReference type="SAM" id="MobiDB-lite"/>
    </source>
</evidence>
<name>A0A5B7J6U1_PORTR</name>
<dbReference type="Proteomes" id="UP000324222">
    <property type="component" value="Unassembled WGS sequence"/>
</dbReference>
<protein>
    <submittedName>
        <fullName evidence="2">Uncharacterized protein</fullName>
    </submittedName>
</protein>
<evidence type="ECO:0000313" key="2">
    <source>
        <dbReference type="EMBL" id="MPC93551.1"/>
    </source>
</evidence>
<sequence>MKTRRRNWKKRRTQKRLEEKKERTGEGRRDDGALVVVKVNVTRRCYLSRITATFDELPGPPQRHTATPPPPPHKTHPFIAAVTSLPCR</sequence>
<gene>
    <name evidence="2" type="ORF">E2C01_088684</name>
</gene>
<feature type="compositionally biased region" description="Basic and acidic residues" evidence="1">
    <location>
        <begin position="15"/>
        <end position="29"/>
    </location>
</feature>
<dbReference type="AlphaFoldDB" id="A0A5B7J6U1"/>
<keyword evidence="3" id="KW-1185">Reference proteome</keyword>
<feature type="region of interest" description="Disordered" evidence="1">
    <location>
        <begin position="1"/>
        <end position="29"/>
    </location>
</feature>
<dbReference type="EMBL" id="VSRR010095260">
    <property type="protein sequence ID" value="MPC93551.1"/>
    <property type="molecule type" value="Genomic_DNA"/>
</dbReference>
<reference evidence="2 3" key="1">
    <citation type="submission" date="2019-05" db="EMBL/GenBank/DDBJ databases">
        <title>Another draft genome of Portunus trituberculatus and its Hox gene families provides insights of decapod evolution.</title>
        <authorList>
            <person name="Jeong J.-H."/>
            <person name="Song I."/>
            <person name="Kim S."/>
            <person name="Choi T."/>
            <person name="Kim D."/>
            <person name="Ryu S."/>
            <person name="Kim W."/>
        </authorList>
    </citation>
    <scope>NUCLEOTIDE SEQUENCE [LARGE SCALE GENOMIC DNA]</scope>
    <source>
        <tissue evidence="2">Muscle</tissue>
    </source>
</reference>
<feature type="compositionally biased region" description="Basic residues" evidence="1">
    <location>
        <begin position="1"/>
        <end position="14"/>
    </location>
</feature>
<comment type="caution">
    <text evidence="2">The sequence shown here is derived from an EMBL/GenBank/DDBJ whole genome shotgun (WGS) entry which is preliminary data.</text>
</comment>
<evidence type="ECO:0000313" key="3">
    <source>
        <dbReference type="Proteomes" id="UP000324222"/>
    </source>
</evidence>